<comment type="caution">
    <text evidence="4">The sequence shown here is derived from an EMBL/GenBank/DDBJ whole genome shotgun (WGS) entry which is preliminary data.</text>
</comment>
<dbReference type="SUPFAM" id="SSF103515">
    <property type="entry name" value="Autotransporter"/>
    <property type="match status" value="1"/>
</dbReference>
<dbReference type="InterPro" id="IPR036709">
    <property type="entry name" value="Autotransporte_beta_dom_sf"/>
</dbReference>
<keyword evidence="2" id="KW-0732">Signal</keyword>
<dbReference type="Pfam" id="PF03797">
    <property type="entry name" value="Autotransporter"/>
    <property type="match status" value="1"/>
</dbReference>
<dbReference type="GO" id="GO:0019867">
    <property type="term" value="C:outer membrane"/>
    <property type="evidence" value="ECO:0007669"/>
    <property type="project" value="InterPro"/>
</dbReference>
<feature type="signal peptide" evidence="2">
    <location>
        <begin position="1"/>
        <end position="36"/>
    </location>
</feature>
<protein>
    <submittedName>
        <fullName evidence="4">Outer membrane autotransporter barrel domain-containing protein</fullName>
    </submittedName>
</protein>
<dbReference type="EMBL" id="FMTL01000002">
    <property type="protein sequence ID" value="SCW72019.1"/>
    <property type="molecule type" value="Genomic_DNA"/>
</dbReference>
<dbReference type="PROSITE" id="PS51208">
    <property type="entry name" value="AUTOTRANSPORTER"/>
    <property type="match status" value="1"/>
</dbReference>
<feature type="chain" id="PRO_5044241329" evidence="2">
    <location>
        <begin position="37"/>
        <end position="879"/>
    </location>
</feature>
<evidence type="ECO:0000256" key="1">
    <source>
        <dbReference type="SAM" id="MobiDB-lite"/>
    </source>
</evidence>
<dbReference type="RefSeq" id="WP_167354464.1">
    <property type="nucleotide sequence ID" value="NZ_JAAQXQ010000002.1"/>
</dbReference>
<feature type="region of interest" description="Disordered" evidence="1">
    <location>
        <begin position="577"/>
        <end position="606"/>
    </location>
</feature>
<evidence type="ECO:0000313" key="5">
    <source>
        <dbReference type="Proteomes" id="UP000242418"/>
    </source>
</evidence>
<evidence type="ECO:0000256" key="2">
    <source>
        <dbReference type="SAM" id="SignalP"/>
    </source>
</evidence>
<dbReference type="AlphaFoldDB" id="A0AB37ZAT6"/>
<evidence type="ECO:0000259" key="3">
    <source>
        <dbReference type="PROSITE" id="PS51208"/>
    </source>
</evidence>
<dbReference type="NCBIfam" id="TIGR01414">
    <property type="entry name" value="autotrans_barl"/>
    <property type="match status" value="1"/>
</dbReference>
<dbReference type="Proteomes" id="UP000242418">
    <property type="component" value="Unassembled WGS sequence"/>
</dbReference>
<name>A0AB37ZAT6_9PSED</name>
<dbReference type="Gene3D" id="2.40.128.130">
    <property type="entry name" value="Autotransporter beta-domain"/>
    <property type="match status" value="1"/>
</dbReference>
<dbReference type="InterPro" id="IPR006315">
    <property type="entry name" value="OM_autotransptr_brl_dom"/>
</dbReference>
<evidence type="ECO:0000313" key="4">
    <source>
        <dbReference type="EMBL" id="SCW72019.1"/>
    </source>
</evidence>
<keyword evidence="5" id="KW-1185">Reference proteome</keyword>
<proteinExistence type="predicted"/>
<reference evidence="4 5" key="1">
    <citation type="submission" date="2016-10" db="EMBL/GenBank/DDBJ databases">
        <authorList>
            <person name="Varghese N."/>
            <person name="Submissions S."/>
        </authorList>
    </citation>
    <scope>NUCLEOTIDE SEQUENCE [LARGE SCALE GENOMIC DNA]</scope>
    <source>
        <strain evidence="4 5">DSM 17833</strain>
    </source>
</reference>
<feature type="domain" description="Autotransporter" evidence="3">
    <location>
        <begin position="592"/>
        <end position="879"/>
    </location>
</feature>
<accession>A0AB37ZAT6</accession>
<dbReference type="SMART" id="SM00869">
    <property type="entry name" value="Autotransporter"/>
    <property type="match status" value="1"/>
</dbReference>
<dbReference type="InterPro" id="IPR005546">
    <property type="entry name" value="Autotransporte_beta"/>
</dbReference>
<sequence length="879" mass="89042">MPARKYSPQYLPRRLSLLSLAITAGLAATLPNVALANQVINSSQNSRQLWTSGDFTVTSTGAITTLNNEALNVSGLTLGVLSNSGTISSTNSIGVYTNGVIQDLSNINAIYGDNYGIYNTVTGWGNGTGSIDTLTNSGSITSRAIAIYNVATAAIGDLSNTGTISGGLLGVANVDAAVIGTLTNSGTISNSGAFGSGEAIINGGTIGLLSNLVNGSISGGSGSNGITTGGTISQLSNSGSISGINRGISSYSGTISALTNTNTGTISGGMFAIYNAASGALGPITNAGTIAGAIQNDSIQDLTILGGSGTNFGRLTGNAAGFGIGDNNIGQITNINSDLIFGAGNQLLNDNINVGGFSAFNLGTLQLNNTIAITGNYSQAADASLILGVADNALTTGALGIDSGYGRLVVSGSANLASGSTVGLQSLGSYGFAQGQRYLVIQADSTNTNYNADTLNYNVAGYNASGSSVVDGSDTHLIVTVGSALGVITPPPSVGPINQATTAVGMATLSGLFNYNGLDAGVMNLFNAAAALGSSAEGNTAGAQLSPTANLSAATQASTASTGQALDLTAARIDSLRGTQNGSSGTGIATGESAATSGQWGQAFGGSSRLEERDDVSGYHARYNGLLLGADGMFNDNWRAGGLFTYTKTTVNNDGDNNGSSADVKSYGLLGYASYSGNPWYLDLSAGAVQHQYETQRRVEFTGFNGTTEGQYGGMQYIASAQAGYPFDLGAHLANIVVTPIAGLTYSTLRLDSYTEKGGNGAALNIDAKNSYSLKSTLGAKVERSFSTTYCTVIPSAQLTWRHEFREAGLQSVANYASDTSGATNFTTTGAKLVEDTGVMKLGVTLIRSQSLSLSANYTLEAASGYTANTGDLQARWEF</sequence>
<feature type="compositionally biased region" description="Polar residues" evidence="1">
    <location>
        <begin position="577"/>
        <end position="600"/>
    </location>
</feature>
<gene>
    <name evidence="4" type="ORF">SAMN05216370_3121</name>
</gene>
<organism evidence="4 5">
    <name type="scientific">Pseudomonas peli</name>
    <dbReference type="NCBI Taxonomy" id="592361"/>
    <lineage>
        <taxon>Bacteria</taxon>
        <taxon>Pseudomonadati</taxon>
        <taxon>Pseudomonadota</taxon>
        <taxon>Gammaproteobacteria</taxon>
        <taxon>Pseudomonadales</taxon>
        <taxon>Pseudomonadaceae</taxon>
        <taxon>Pseudomonas</taxon>
    </lineage>
</organism>